<feature type="region of interest" description="Disordered" evidence="1">
    <location>
        <begin position="1"/>
        <end position="24"/>
    </location>
</feature>
<dbReference type="Proteomes" id="UP000185511">
    <property type="component" value="Chromosome"/>
</dbReference>
<organism evidence="2 3">
    <name type="scientific">Actinoalloteichus fjordicus</name>
    <dbReference type="NCBI Taxonomy" id="1612552"/>
    <lineage>
        <taxon>Bacteria</taxon>
        <taxon>Bacillati</taxon>
        <taxon>Actinomycetota</taxon>
        <taxon>Actinomycetes</taxon>
        <taxon>Pseudonocardiales</taxon>
        <taxon>Pseudonocardiaceae</taxon>
        <taxon>Actinoalloteichus</taxon>
    </lineage>
</organism>
<dbReference type="KEGG" id="acad:UA74_02095"/>
<proteinExistence type="predicted"/>
<protein>
    <submittedName>
        <fullName evidence="2">Uncharacterized protein</fullName>
    </submittedName>
</protein>
<reference evidence="3" key="1">
    <citation type="submission" date="2016-06" db="EMBL/GenBank/DDBJ databases">
        <title>Complete genome sequence of Actinoalloteichus fjordicus DSM 46855 (=ADI127-17), type strain of the new species Actinoalloteichus fjordicus.</title>
        <authorList>
            <person name="Ruckert C."/>
            <person name="Nouioui I."/>
            <person name="Willmese J."/>
            <person name="van Wezel G."/>
            <person name="Klenk H.-P."/>
            <person name="Kalinowski J."/>
            <person name="Zotchev S.B."/>
        </authorList>
    </citation>
    <scope>NUCLEOTIDE SEQUENCE [LARGE SCALE GENOMIC DNA]</scope>
    <source>
        <strain evidence="3">ADI127-7</strain>
    </source>
</reference>
<dbReference type="AlphaFoldDB" id="A0AAC9L809"/>
<sequence length="152" mass="17105">MGAGAPPGNDGPADRGATAREEQEADWIADRERAGVMINPQNVTRISKLPDGRIVWVEGRNPDGGEEHILDWRRVEQFGKMRVPREDIIPLVFAALERGEVVGYSGVNRRVYEVVFKGERRRIAITVTRDGLIVGAHPISLKHKVRRRLHRS</sequence>
<name>A0AAC9L809_9PSEU</name>
<accession>A0AAC9L809</accession>
<evidence type="ECO:0000313" key="3">
    <source>
        <dbReference type="Proteomes" id="UP000185511"/>
    </source>
</evidence>
<keyword evidence="3" id="KW-1185">Reference proteome</keyword>
<evidence type="ECO:0000313" key="2">
    <source>
        <dbReference type="EMBL" id="APU12506.1"/>
    </source>
</evidence>
<dbReference type="RefSeq" id="WP_157433945.1">
    <property type="nucleotide sequence ID" value="NZ_CP016076.1"/>
</dbReference>
<dbReference type="EMBL" id="CP016076">
    <property type="protein sequence ID" value="APU12506.1"/>
    <property type="molecule type" value="Genomic_DNA"/>
</dbReference>
<feature type="compositionally biased region" description="Low complexity" evidence="1">
    <location>
        <begin position="1"/>
        <end position="16"/>
    </location>
</feature>
<evidence type="ECO:0000256" key="1">
    <source>
        <dbReference type="SAM" id="MobiDB-lite"/>
    </source>
</evidence>
<gene>
    <name evidence="2" type="ORF">UA74_02095</name>
</gene>